<feature type="transmembrane region" description="Helical" evidence="2">
    <location>
        <begin position="756"/>
        <end position="773"/>
    </location>
</feature>
<dbReference type="PANTHER" id="PTHR46967:SF2">
    <property type="entry name" value="SUSHI, VON WILLEBRAND FACTOR TYPE A, EGF AND PENTRAXIN DOMAIN-CONTAINING PROTEIN 1-LIKE"/>
    <property type="match status" value="1"/>
</dbReference>
<organism evidence="5 6">
    <name type="scientific">Symbiodinium natans</name>
    <dbReference type="NCBI Taxonomy" id="878477"/>
    <lineage>
        <taxon>Eukaryota</taxon>
        <taxon>Sar</taxon>
        <taxon>Alveolata</taxon>
        <taxon>Dinophyceae</taxon>
        <taxon>Suessiales</taxon>
        <taxon>Symbiodiniaceae</taxon>
        <taxon>Symbiodinium</taxon>
    </lineage>
</organism>
<keyword evidence="6" id="KW-1185">Reference proteome</keyword>
<dbReference type="PANTHER" id="PTHR46967">
    <property type="entry name" value="INSULIN-LIKE GROWTH FACTOR BINDING PROTEIN,N-TERMINAL"/>
    <property type="match status" value="1"/>
</dbReference>
<reference evidence="5" key="1">
    <citation type="submission" date="2021-02" db="EMBL/GenBank/DDBJ databases">
        <authorList>
            <person name="Dougan E. K."/>
            <person name="Rhodes N."/>
            <person name="Thang M."/>
            <person name="Chan C."/>
        </authorList>
    </citation>
    <scope>NUCLEOTIDE SEQUENCE</scope>
</reference>
<feature type="chain" id="PRO_5032482169" description="Tyrosine-protein kinase ephrin type A/B receptor-like domain-containing protein" evidence="3">
    <location>
        <begin position="26"/>
        <end position="1400"/>
    </location>
</feature>
<evidence type="ECO:0000259" key="4">
    <source>
        <dbReference type="Pfam" id="PF07699"/>
    </source>
</evidence>
<protein>
    <recommendedName>
        <fullName evidence="4">Tyrosine-protein kinase ephrin type A/B receptor-like domain-containing protein</fullName>
    </recommendedName>
</protein>
<evidence type="ECO:0000256" key="1">
    <source>
        <dbReference type="SAM" id="MobiDB-lite"/>
    </source>
</evidence>
<dbReference type="EMBL" id="CAJNDS010002297">
    <property type="protein sequence ID" value="CAE7417767.1"/>
    <property type="molecule type" value="Genomic_DNA"/>
</dbReference>
<evidence type="ECO:0000313" key="5">
    <source>
        <dbReference type="EMBL" id="CAE7417767.1"/>
    </source>
</evidence>
<comment type="caution">
    <text evidence="5">The sequence shown here is derived from an EMBL/GenBank/DDBJ whole genome shotgun (WGS) entry which is preliminary data.</text>
</comment>
<dbReference type="CDD" id="cd00185">
    <property type="entry name" value="TNFRSF"/>
    <property type="match status" value="1"/>
</dbReference>
<dbReference type="InterPro" id="IPR011641">
    <property type="entry name" value="Tyr-kin_ephrin_A/B_rcpt-like"/>
</dbReference>
<feature type="domain" description="Tyrosine-protein kinase ephrin type A/B receptor-like" evidence="4">
    <location>
        <begin position="519"/>
        <end position="558"/>
    </location>
</feature>
<proteinExistence type="predicted"/>
<feature type="transmembrane region" description="Helical" evidence="2">
    <location>
        <begin position="836"/>
        <end position="860"/>
    </location>
</feature>
<dbReference type="SUPFAM" id="SSF57184">
    <property type="entry name" value="Growth factor receptor domain"/>
    <property type="match status" value="1"/>
</dbReference>
<dbReference type="OrthoDB" id="430340at2759"/>
<dbReference type="SUPFAM" id="SSF52200">
    <property type="entry name" value="Toll/Interleukin receptor TIR domain"/>
    <property type="match status" value="1"/>
</dbReference>
<keyword evidence="3" id="KW-0732">Signal</keyword>
<feature type="signal peptide" evidence="3">
    <location>
        <begin position="1"/>
        <end position="25"/>
    </location>
</feature>
<dbReference type="InterPro" id="IPR035897">
    <property type="entry name" value="Toll_tir_struct_dom_sf"/>
</dbReference>
<gene>
    <name evidence="5" type="ORF">SNAT2548_LOCUS22721</name>
</gene>
<accession>A0A812R499</accession>
<feature type="transmembrane region" description="Helical" evidence="2">
    <location>
        <begin position="658"/>
        <end position="681"/>
    </location>
</feature>
<feature type="transmembrane region" description="Helical" evidence="2">
    <location>
        <begin position="890"/>
        <end position="910"/>
    </location>
</feature>
<feature type="compositionally biased region" description="Basic and acidic residues" evidence="1">
    <location>
        <begin position="1383"/>
        <end position="1400"/>
    </location>
</feature>
<sequence>MCGTRTLRGAVLSLTLLLCAPSGQGQSCLPDAIPVHLRKNVTANGTSFPLGIWNAHRKWQLATPTAAFQILAEELLGYNVHVEVADTMLGQDALYALAGCERPTVEGDRGCNGQETRMHVSIGIYLDQEVLPHYDKVQRFKMGGVLDDLQSLGFMSQSGIYVGGPTMALAETSERLFLDDYRNYDSMYLNPKHWFSSMENISRSMLMPCHMWSGVFVGNVSQYLYFTKDRDGVNMSGGEPSPRCSDGYWWLAPACRGNSSSCIPCLTGAAGTYVYGAEEIMSKAVAWSMPMALAAADAGTSFGQIVTQQSVLFYFWEPDLTLGNLGHRLISFPEFNEQRWALGAKATMAQPLDHRILANQNLNVLAPDVRGLLLNMEVDLPAALEMMVASVRAMAVILASLGLSEMDALTSQEWWGACWQGACDWLQQNRDTWQAWMPLKSNCYAGQGMQEGGQWLTNRSQNATCSACTPGRYSALLEDAYGATAVCRPCHPGTSQVKPMSVSCDYCPAGTKADHWAATRCEKCPQGQYQDETAATECRSCADDKTTTVLAAASEMDCICRAGRYLWNLTECRPCPEGMDCPGGSGVPQQLRGFWAENLGTEARSRYSVYSCRDPARCPQGPPGRCSFGRTGRACADCFLGYASDVDGSCRPCDALSLWPFLLLPIVILGLLPLLVAASILVSRARRVATSIFIVCVIFGQLVVCLQSLEAIYQFEIAWIDPAKAVLSSLALFSLDIEFSCILDPQSHVVEYGSQLLAYPAVLLATFGFWLLARWAKRPITFNSFVNLHGVLLVALLTAMSLTVMRPFQCRQNPNGLTTMATRTDVLCWGPEHGPLVVLAALGILAYPVTILSSIAFLTWKYPTWLRSGKGLEVLEKYNFLFGRFRPERYYCGLLLSGHNLVVALIPAALVSVPALQVGIMGIVVCIKLAAQSLLWPWRVEVANYNDLVLSTALLILLLLASPMLRLEQNQDGSFLVAALLTGVLCLLPLVALAAACLAASLRLRPQSKYDAFLCHHKAGAGALCRFIKLIVHKYGRMNIFLDSDELDDLARIFEIVSSDTRCLVAVLTPELLQRMWCAGELTSARKHGIPIIPLYCDGYAFPDAESINNIQSVWTEEQQYTLTSHGISMEDIKATYRHLSARKGYALSRHASLEEQERLVLDVAMAARGPRGAWRAEVAPQGAVGAARILLCSTELEPEAISTVLILQQMVQQQLRIATFRARGLKDIAAAASASFALVLLSKGVLEDPDFALRVGQMRAQGLSFVPVNDGTFQFPAPDFYQQVEEGGVAGLSPNLGRSLAKAYQALLGILALPLTPHASSGILERQVTQICQRFGNLDDLLEQRTLSKTATDEVCVADISMSLTDLDDLELDAQAGPQQDLSHEAESEYSVRDDLWYT</sequence>
<keyword evidence="2" id="KW-0472">Membrane</keyword>
<evidence type="ECO:0000256" key="2">
    <source>
        <dbReference type="SAM" id="Phobius"/>
    </source>
</evidence>
<dbReference type="SMART" id="SM01411">
    <property type="entry name" value="Ephrin_rec_like"/>
    <property type="match status" value="2"/>
</dbReference>
<keyword evidence="2" id="KW-0812">Transmembrane</keyword>
<dbReference type="Proteomes" id="UP000604046">
    <property type="component" value="Unassembled WGS sequence"/>
</dbReference>
<feature type="transmembrane region" description="Helical" evidence="2">
    <location>
        <begin position="977"/>
        <end position="1000"/>
    </location>
</feature>
<dbReference type="Pfam" id="PF07699">
    <property type="entry name" value="Ephrin_rec_like"/>
    <property type="match status" value="1"/>
</dbReference>
<dbReference type="InterPro" id="IPR009030">
    <property type="entry name" value="Growth_fac_rcpt_cys_sf"/>
</dbReference>
<dbReference type="Gene3D" id="3.40.50.10140">
    <property type="entry name" value="Toll/interleukin-1 receptor homology (TIR) domain"/>
    <property type="match status" value="1"/>
</dbReference>
<name>A0A812R499_9DINO</name>
<dbReference type="Gene3D" id="2.10.50.10">
    <property type="entry name" value="Tumor Necrosis Factor Receptor, subunit A, domain 2"/>
    <property type="match status" value="2"/>
</dbReference>
<feature type="region of interest" description="Disordered" evidence="1">
    <location>
        <begin position="1377"/>
        <end position="1400"/>
    </location>
</feature>
<feature type="transmembrane region" description="Helical" evidence="2">
    <location>
        <begin position="948"/>
        <end position="965"/>
    </location>
</feature>
<evidence type="ECO:0000313" key="6">
    <source>
        <dbReference type="Proteomes" id="UP000604046"/>
    </source>
</evidence>
<evidence type="ECO:0000256" key="3">
    <source>
        <dbReference type="SAM" id="SignalP"/>
    </source>
</evidence>
<feature type="transmembrane region" description="Helical" evidence="2">
    <location>
        <begin position="688"/>
        <end position="709"/>
    </location>
</feature>
<feature type="transmembrane region" description="Helical" evidence="2">
    <location>
        <begin position="785"/>
        <end position="805"/>
    </location>
</feature>
<keyword evidence="2" id="KW-1133">Transmembrane helix</keyword>